<dbReference type="RefSeq" id="WP_118989536.1">
    <property type="nucleotide sequence ID" value="NZ_CP023434.1"/>
</dbReference>
<gene>
    <name evidence="9" type="ORF">CL176_00410</name>
</gene>
<evidence type="ECO:0000256" key="7">
    <source>
        <dbReference type="SAM" id="SignalP"/>
    </source>
</evidence>
<evidence type="ECO:0000256" key="1">
    <source>
        <dbReference type="ARBA" id="ARBA00004193"/>
    </source>
</evidence>
<keyword evidence="6" id="KW-0449">Lipoprotein</keyword>
<name>A0A347WHQ5_9LACT</name>
<feature type="chain" id="PRO_5016823910" evidence="7">
    <location>
        <begin position="25"/>
        <end position="339"/>
    </location>
</feature>
<dbReference type="PANTHER" id="PTHR34296">
    <property type="entry name" value="TRANSCRIPTIONAL ACTIVATOR PROTEIN MED"/>
    <property type="match status" value="1"/>
</dbReference>
<dbReference type="Pfam" id="PF02608">
    <property type="entry name" value="Bmp"/>
    <property type="match status" value="1"/>
</dbReference>
<evidence type="ECO:0000256" key="5">
    <source>
        <dbReference type="ARBA" id="ARBA00023136"/>
    </source>
</evidence>
<evidence type="ECO:0000259" key="8">
    <source>
        <dbReference type="Pfam" id="PF02608"/>
    </source>
</evidence>
<keyword evidence="4 7" id="KW-0732">Signal</keyword>
<keyword evidence="5" id="KW-0472">Membrane</keyword>
<comment type="subcellular location">
    <subcellularLocation>
        <location evidence="1">Cell membrane</location>
        <topology evidence="1">Lipid-anchor</topology>
    </subcellularLocation>
</comment>
<dbReference type="PANTHER" id="PTHR34296:SF2">
    <property type="entry name" value="ABC TRANSPORTER GUANOSINE-BINDING PROTEIN NUPN"/>
    <property type="match status" value="1"/>
</dbReference>
<evidence type="ECO:0000313" key="9">
    <source>
        <dbReference type="EMBL" id="AXY24612.1"/>
    </source>
</evidence>
<keyword evidence="3" id="KW-1003">Cell membrane</keyword>
<dbReference type="Gene3D" id="3.40.50.2300">
    <property type="match status" value="2"/>
</dbReference>
<dbReference type="SUPFAM" id="SSF53822">
    <property type="entry name" value="Periplasmic binding protein-like I"/>
    <property type="match status" value="1"/>
</dbReference>
<proteinExistence type="inferred from homology"/>
<evidence type="ECO:0000256" key="6">
    <source>
        <dbReference type="ARBA" id="ARBA00023288"/>
    </source>
</evidence>
<feature type="signal peptide" evidence="7">
    <location>
        <begin position="1"/>
        <end position="24"/>
    </location>
</feature>
<dbReference type="GO" id="GO:0005886">
    <property type="term" value="C:plasma membrane"/>
    <property type="evidence" value="ECO:0007669"/>
    <property type="project" value="UniProtKB-SubCell"/>
</dbReference>
<evidence type="ECO:0000256" key="4">
    <source>
        <dbReference type="ARBA" id="ARBA00022729"/>
    </source>
</evidence>
<feature type="domain" description="ABC transporter substrate-binding protein PnrA-like" evidence="8">
    <location>
        <begin position="31"/>
        <end position="322"/>
    </location>
</feature>
<evidence type="ECO:0000256" key="2">
    <source>
        <dbReference type="ARBA" id="ARBA00008610"/>
    </source>
</evidence>
<accession>A0A347WHQ5</accession>
<organism evidence="9 10">
    <name type="scientific">Suicoccus acidiformans</name>
    <dbReference type="NCBI Taxonomy" id="2036206"/>
    <lineage>
        <taxon>Bacteria</taxon>
        <taxon>Bacillati</taxon>
        <taxon>Bacillota</taxon>
        <taxon>Bacilli</taxon>
        <taxon>Lactobacillales</taxon>
        <taxon>Aerococcaceae</taxon>
        <taxon>Suicoccus</taxon>
    </lineage>
</organism>
<protein>
    <submittedName>
        <fullName evidence="9">BMP family ABC transporter substrate-binding protein</fullName>
    </submittedName>
</protein>
<dbReference type="InterPro" id="IPR028082">
    <property type="entry name" value="Peripla_BP_I"/>
</dbReference>
<dbReference type="KEGG" id="abae:CL176_00410"/>
<dbReference type="CDD" id="cd06354">
    <property type="entry name" value="PBP1_PrnA-like"/>
    <property type="match status" value="1"/>
</dbReference>
<sequence>MKKNMQFMSLAVLMASIFTPVVQAEGYSVALITDQSNYQANSFSQNAVEGLNEFANNHSIPLEEGGAIAMQAFTETDYITRFVEATENDYDLIIGLGAQTEIHVEEFANANPDKAYAIIDSAIDLPNVTSVLFKDYESAFLAGIAAALETKSEKVGFIGGLDNETINAFEAGFLAGVEEINPDIEVQVTYLNGFDDANGATQATHEMIESGADIVFHAAGQAGLGMFSAIRQRLMENPEQELWAIGADVDQTREGAYFVGEEERSFTLTSTLKKAGEVIRDIAEQSYNGELEAGNIQYGVADEAIDISAGQLEGETYDIVSDYRDQIRAGELDVTALLK</sequence>
<comment type="similarity">
    <text evidence="2">Belongs to the BMP lipoprotein family.</text>
</comment>
<reference evidence="9 10" key="1">
    <citation type="submission" date="2017-09" db="EMBL/GenBank/DDBJ databases">
        <title>Complete genome sequence of Oxytococcus suis strain ZY16052.</title>
        <authorList>
            <person name="Li F."/>
        </authorList>
    </citation>
    <scope>NUCLEOTIDE SEQUENCE [LARGE SCALE GENOMIC DNA]</scope>
    <source>
        <strain evidence="9 10">ZY16052</strain>
    </source>
</reference>
<dbReference type="InterPro" id="IPR003760">
    <property type="entry name" value="PnrA-like"/>
</dbReference>
<evidence type="ECO:0000313" key="10">
    <source>
        <dbReference type="Proteomes" id="UP000263232"/>
    </source>
</evidence>
<dbReference type="EMBL" id="CP023434">
    <property type="protein sequence ID" value="AXY24612.1"/>
    <property type="molecule type" value="Genomic_DNA"/>
</dbReference>
<dbReference type="InterPro" id="IPR050957">
    <property type="entry name" value="BMP_lipoprotein"/>
</dbReference>
<keyword evidence="10" id="KW-1185">Reference proteome</keyword>
<evidence type="ECO:0000256" key="3">
    <source>
        <dbReference type="ARBA" id="ARBA00022475"/>
    </source>
</evidence>
<dbReference type="Proteomes" id="UP000263232">
    <property type="component" value="Chromosome"/>
</dbReference>
<dbReference type="OrthoDB" id="9784230at2"/>
<dbReference type="AlphaFoldDB" id="A0A347WHQ5"/>